<dbReference type="GO" id="GO:0044877">
    <property type="term" value="F:protein-containing complex binding"/>
    <property type="evidence" value="ECO:0007669"/>
    <property type="project" value="InterPro"/>
</dbReference>
<keyword evidence="6" id="KW-0143">Chaperone</keyword>
<dbReference type="GeneID" id="93518678"/>
<evidence type="ECO:0000256" key="7">
    <source>
        <dbReference type="ARBA" id="ARBA00024197"/>
    </source>
</evidence>
<accession>A0A140NH78</accession>
<dbReference type="Pfam" id="PF09976">
    <property type="entry name" value="TPR_21"/>
    <property type="match status" value="1"/>
</dbReference>
<keyword evidence="4 9" id="KW-1133">Transmembrane helix</keyword>
<evidence type="ECO:0000313" key="11">
    <source>
        <dbReference type="EMBL" id="AFH92475.1"/>
    </source>
</evidence>
<evidence type="ECO:0000256" key="5">
    <source>
        <dbReference type="ARBA" id="ARBA00023136"/>
    </source>
</evidence>
<sequence>MEVYTNENEQVDAIKRFFANNGVALVVGLVLGVGAVWGWNYWQSHKTNMLQESAQQFAKASEELHSGSTQGIEAAQKFAADTTDVYSAMIGLELAQVAVDKGDLALAEKSLSAALTKAKTDDMLDLINFRLARVQLAQGNADAALASVGNIKGKAWQAAAQDVRGDALLHKGDNAGAKAAYTQGLDSEGSQTLKELLTLKLNNVSVL</sequence>
<dbReference type="InterPro" id="IPR018704">
    <property type="entry name" value="SecYEG/CpoB_TPR"/>
</dbReference>
<reference evidence="12" key="2">
    <citation type="submission" date="2012-04" db="EMBL/GenBank/DDBJ databases">
        <title>Complete genome sequence of Providencia stuartii clinical isolate MRSN 2154.</title>
        <authorList>
            <person name="Clifford R.J."/>
            <person name="Hang J."/>
            <person name="Riley M.C."/>
            <person name="Onmus-Leone F."/>
            <person name="Kuschner R.A."/>
            <person name="Lesho E.P."/>
            <person name="Waterman P.E."/>
        </authorList>
    </citation>
    <scope>NUCLEOTIDE SEQUENCE [LARGE SCALE GENOMIC DNA]</scope>
    <source>
        <strain evidence="12">MRSN 2154</strain>
    </source>
</reference>
<feature type="transmembrane region" description="Helical" evidence="9">
    <location>
        <begin position="22"/>
        <end position="42"/>
    </location>
</feature>
<dbReference type="InterPro" id="IPR026039">
    <property type="entry name" value="YfgM"/>
</dbReference>
<dbReference type="OrthoDB" id="9789675at2"/>
<evidence type="ECO:0000256" key="9">
    <source>
        <dbReference type="SAM" id="Phobius"/>
    </source>
</evidence>
<protein>
    <recommendedName>
        <fullName evidence="8">Ancillary SecYEG translocon subunit</fullName>
    </recommendedName>
</protein>
<name>A0A140NH78_PROSM</name>
<evidence type="ECO:0000313" key="12">
    <source>
        <dbReference type="Proteomes" id="UP000005012"/>
    </source>
</evidence>
<evidence type="ECO:0000256" key="2">
    <source>
        <dbReference type="ARBA" id="ARBA00022475"/>
    </source>
</evidence>
<dbReference type="EMBL" id="CP003488">
    <property type="protein sequence ID" value="AFH92475.1"/>
    <property type="molecule type" value="Genomic_DNA"/>
</dbReference>
<dbReference type="InterPro" id="IPR011990">
    <property type="entry name" value="TPR-like_helical_dom_sf"/>
</dbReference>
<gene>
    <name evidence="11" type="ordered locus">S70_02930</name>
</gene>
<dbReference type="Gene3D" id="1.25.40.10">
    <property type="entry name" value="Tetratricopeptide repeat domain"/>
    <property type="match status" value="1"/>
</dbReference>
<evidence type="ECO:0000256" key="6">
    <source>
        <dbReference type="ARBA" id="ARBA00023186"/>
    </source>
</evidence>
<reference evidence="11 12" key="1">
    <citation type="journal article" date="2012" name="J. Bacteriol.">
        <title>Complete Genome Sequence of Providencia stuartii Clinical Isolate MRSN 2154.</title>
        <authorList>
            <person name="Clifford R.J."/>
            <person name="Hang J."/>
            <person name="Riley M.C."/>
            <person name="Onmus-Leone F."/>
            <person name="Kuschner R.A."/>
            <person name="Lesho E.P."/>
            <person name="Waterman P.E."/>
        </authorList>
    </citation>
    <scope>NUCLEOTIDE SEQUENCE [LARGE SCALE GENOMIC DNA]</scope>
    <source>
        <strain evidence="11 12">MRSN 2154</strain>
    </source>
</reference>
<feature type="domain" description="Ancillary SecYEG translocon subunit/Cell division coordinator CpoB TPR" evidence="10">
    <location>
        <begin position="15"/>
        <end position="205"/>
    </location>
</feature>
<dbReference type="PANTHER" id="PTHR38035:SF1">
    <property type="entry name" value="ANCILLARY SECYEG TRANSLOCON SUBUNIT"/>
    <property type="match status" value="1"/>
</dbReference>
<dbReference type="PIRSF" id="PIRSF006170">
    <property type="entry name" value="YfgM"/>
    <property type="match status" value="1"/>
</dbReference>
<proteinExistence type="inferred from homology"/>
<evidence type="ECO:0000259" key="10">
    <source>
        <dbReference type="Pfam" id="PF09976"/>
    </source>
</evidence>
<dbReference type="RefSeq" id="WP_004921349.1">
    <property type="nucleotide sequence ID" value="NC_017731.1"/>
</dbReference>
<keyword evidence="2" id="KW-1003">Cell membrane</keyword>
<dbReference type="SUPFAM" id="SSF48452">
    <property type="entry name" value="TPR-like"/>
    <property type="match status" value="1"/>
</dbReference>
<dbReference type="PANTHER" id="PTHR38035">
    <property type="entry name" value="UPF0070 PROTEIN YFGM"/>
    <property type="match status" value="1"/>
</dbReference>
<dbReference type="Proteomes" id="UP000005012">
    <property type="component" value="Chromosome"/>
</dbReference>
<comment type="subcellular location">
    <subcellularLocation>
        <location evidence="1">Cell membrane</location>
        <topology evidence="1">Single-pass type II membrane protein</topology>
    </subcellularLocation>
</comment>
<dbReference type="HOGENOM" id="CLU_084785_0_0_6"/>
<evidence type="ECO:0000256" key="4">
    <source>
        <dbReference type="ARBA" id="ARBA00022989"/>
    </source>
</evidence>
<dbReference type="AlphaFoldDB" id="A0A140NH78"/>
<evidence type="ECO:0000256" key="3">
    <source>
        <dbReference type="ARBA" id="ARBA00022692"/>
    </source>
</evidence>
<evidence type="ECO:0000256" key="8">
    <source>
        <dbReference type="ARBA" id="ARBA00024235"/>
    </source>
</evidence>
<dbReference type="KEGG" id="psi:S70_02930"/>
<keyword evidence="3 9" id="KW-0812">Transmembrane</keyword>
<dbReference type="GO" id="GO:0005886">
    <property type="term" value="C:plasma membrane"/>
    <property type="evidence" value="ECO:0007669"/>
    <property type="project" value="UniProtKB-SubCell"/>
</dbReference>
<organism evidence="11 12">
    <name type="scientific">Providencia stuartii (strain MRSN 2154)</name>
    <dbReference type="NCBI Taxonomy" id="1157951"/>
    <lineage>
        <taxon>Bacteria</taxon>
        <taxon>Pseudomonadati</taxon>
        <taxon>Pseudomonadota</taxon>
        <taxon>Gammaproteobacteria</taxon>
        <taxon>Enterobacterales</taxon>
        <taxon>Morganellaceae</taxon>
        <taxon>Providencia</taxon>
    </lineage>
</organism>
<comment type="similarity">
    <text evidence="7">Belongs to the YfgM family.</text>
</comment>
<keyword evidence="5 9" id="KW-0472">Membrane</keyword>
<dbReference type="PATRIC" id="fig|1157951.4.peg.579"/>
<evidence type="ECO:0000256" key="1">
    <source>
        <dbReference type="ARBA" id="ARBA00004401"/>
    </source>
</evidence>